<dbReference type="Gene3D" id="3.40.50.200">
    <property type="entry name" value="Peptidase S8/S53 domain"/>
    <property type="match status" value="1"/>
</dbReference>
<dbReference type="PANTHER" id="PTHR43806:SF11">
    <property type="entry name" value="CEREVISIN-RELATED"/>
    <property type="match status" value="1"/>
</dbReference>
<dbReference type="CDD" id="cd05561">
    <property type="entry name" value="Peptidases_S8_4"/>
    <property type="match status" value="1"/>
</dbReference>
<proteinExistence type="inferred from homology"/>
<comment type="caution">
    <text evidence="8">The sequence shown here is derived from an EMBL/GenBank/DDBJ whole genome shotgun (WGS) entry which is preliminary data.</text>
</comment>
<evidence type="ECO:0000313" key="9">
    <source>
        <dbReference type="Proteomes" id="UP000034491"/>
    </source>
</evidence>
<dbReference type="EMBL" id="LANI01000017">
    <property type="protein sequence ID" value="KKJ76728.1"/>
    <property type="molecule type" value="Genomic_DNA"/>
</dbReference>
<dbReference type="GO" id="GO:0004252">
    <property type="term" value="F:serine-type endopeptidase activity"/>
    <property type="evidence" value="ECO:0007669"/>
    <property type="project" value="UniProtKB-UniRule"/>
</dbReference>
<dbReference type="AlphaFoldDB" id="A0A0M2RAU1"/>
<evidence type="ECO:0000256" key="2">
    <source>
        <dbReference type="ARBA" id="ARBA00022670"/>
    </source>
</evidence>
<keyword evidence="4 5" id="KW-0720">Serine protease</keyword>
<evidence type="ECO:0000256" key="6">
    <source>
        <dbReference type="SAM" id="MobiDB-lite"/>
    </source>
</evidence>
<protein>
    <recommendedName>
        <fullName evidence="7">Peptidase S8/S53 domain-containing protein</fullName>
    </recommendedName>
</protein>
<dbReference type="SUPFAM" id="SSF52743">
    <property type="entry name" value="Subtilisin-like"/>
    <property type="match status" value="1"/>
</dbReference>
<dbReference type="STRING" id="1549748.WH95_11370"/>
<dbReference type="Proteomes" id="UP000034491">
    <property type="component" value="Unassembled WGS sequence"/>
</dbReference>
<reference evidence="8 9" key="1">
    <citation type="submission" date="2015-03" db="EMBL/GenBank/DDBJ databases">
        <title>Genome sequence of Kiloniella sp. P1-1, isolated from the gut microflora of Pacific white shrimp, Penaeus vannamei.</title>
        <authorList>
            <person name="Shao Z."/>
            <person name="Wang L."/>
            <person name="Li X."/>
        </authorList>
    </citation>
    <scope>NUCLEOTIDE SEQUENCE [LARGE SCALE GENOMIC DNA]</scope>
    <source>
        <strain evidence="8 9">P1-1</strain>
    </source>
</reference>
<evidence type="ECO:0000256" key="1">
    <source>
        <dbReference type="ARBA" id="ARBA00011073"/>
    </source>
</evidence>
<keyword evidence="3 5" id="KW-0378">Hydrolase</keyword>
<dbReference type="GO" id="GO:0006508">
    <property type="term" value="P:proteolysis"/>
    <property type="evidence" value="ECO:0007669"/>
    <property type="project" value="UniProtKB-KW"/>
</dbReference>
<evidence type="ECO:0000256" key="3">
    <source>
        <dbReference type="ARBA" id="ARBA00022801"/>
    </source>
</evidence>
<dbReference type="InterPro" id="IPR000209">
    <property type="entry name" value="Peptidase_S8/S53_dom"/>
</dbReference>
<evidence type="ECO:0000256" key="4">
    <source>
        <dbReference type="ARBA" id="ARBA00022825"/>
    </source>
</evidence>
<dbReference type="RefSeq" id="WP_046507113.1">
    <property type="nucleotide sequence ID" value="NZ_LANI01000017.1"/>
</dbReference>
<comment type="similarity">
    <text evidence="1 5">Belongs to the peptidase S8 family.</text>
</comment>
<feature type="active site" description="Charge relay system" evidence="5">
    <location>
        <position position="454"/>
    </location>
</feature>
<evidence type="ECO:0000259" key="7">
    <source>
        <dbReference type="Pfam" id="PF00082"/>
    </source>
</evidence>
<keyword evidence="9" id="KW-1185">Reference proteome</keyword>
<dbReference type="InterPro" id="IPR050131">
    <property type="entry name" value="Peptidase_S8_subtilisin-like"/>
</dbReference>
<keyword evidence="2 5" id="KW-0645">Protease</keyword>
<feature type="active site" description="Charge relay system" evidence="5">
    <location>
        <position position="266"/>
    </location>
</feature>
<sequence length="508" mass="54686">MLRYSMTLLGFLLISVGWVQTLSAQTSVDPTGMVPGTTPSVDRSPNPGMPETREPGGIVFSGLRASCVRPGTILTIQGKNFDTMSHNNRLGLNNAGKLIELEILNKNKTRISSYLPKNNVEFNTSYDLVFYQKSNEYTFKQTGLSVRTCPANDITSNDRSVVQDVIILVEEAQENPVRSELQRRGLPIVDVYSLNALQSVLIHTRASNAVTVIQELRVVFPDAEIDLNNDLTASAKPRLYAHKTLGWTSDSGCQNTQLGFPIGLLDGAIDQNHSAFADQSIVSRNFLGDQKIDLNHATSIASILIGNNQEQGYQGLIPGTNIYNAVVLRVSSSGDQLASTVAVLQGLDWLLSQQVRLINVSLSTATANRVLNKGFILSIEKGAIVFSSAGNQGPEAPESYPAALDGVFTVTAIDSRQKIYRDANQGDFIDFAAPGVDIWAATPDNKGAYVSGTSFATPHALAVASLILKNNSKISRQVLSRALSFSLTDLGVPGNDPVFGAGLLKVTC</sequence>
<organism evidence="8 9">
    <name type="scientific">Kiloniella litopenaei</name>
    <dbReference type="NCBI Taxonomy" id="1549748"/>
    <lineage>
        <taxon>Bacteria</taxon>
        <taxon>Pseudomonadati</taxon>
        <taxon>Pseudomonadota</taxon>
        <taxon>Alphaproteobacteria</taxon>
        <taxon>Rhodospirillales</taxon>
        <taxon>Kiloniellaceae</taxon>
        <taxon>Kiloniella</taxon>
    </lineage>
</organism>
<dbReference type="PANTHER" id="PTHR43806">
    <property type="entry name" value="PEPTIDASE S8"/>
    <property type="match status" value="1"/>
</dbReference>
<evidence type="ECO:0000256" key="5">
    <source>
        <dbReference type="PROSITE-ProRule" id="PRU01240"/>
    </source>
</evidence>
<dbReference type="PROSITE" id="PS51892">
    <property type="entry name" value="SUBTILASE"/>
    <property type="match status" value="1"/>
</dbReference>
<dbReference type="Pfam" id="PF00082">
    <property type="entry name" value="Peptidase_S8"/>
    <property type="match status" value="1"/>
</dbReference>
<feature type="domain" description="Peptidase S8/S53" evidence="7">
    <location>
        <begin position="262"/>
        <end position="502"/>
    </location>
</feature>
<gene>
    <name evidence="8" type="ORF">WH95_11370</name>
</gene>
<name>A0A0M2RAU1_9PROT</name>
<evidence type="ECO:0000313" key="8">
    <source>
        <dbReference type="EMBL" id="KKJ76728.1"/>
    </source>
</evidence>
<dbReference type="InterPro" id="IPR036852">
    <property type="entry name" value="Peptidase_S8/S53_dom_sf"/>
</dbReference>
<dbReference type="OrthoDB" id="5405281at2"/>
<feature type="region of interest" description="Disordered" evidence="6">
    <location>
        <begin position="30"/>
        <end position="55"/>
    </location>
</feature>
<feature type="active site" description="Charge relay system" evidence="5">
    <location>
        <position position="296"/>
    </location>
</feature>
<accession>A0A0M2RAU1</accession>